<proteinExistence type="predicted"/>
<reference evidence="1 2" key="1">
    <citation type="submission" date="2019-11" db="EMBL/GenBank/DDBJ databases">
        <title>Whole genome sequence of Oryza granulata.</title>
        <authorList>
            <person name="Li W."/>
        </authorList>
    </citation>
    <scope>NUCLEOTIDE SEQUENCE [LARGE SCALE GENOMIC DNA]</scope>
    <source>
        <strain evidence="2">cv. Menghai</strain>
        <tissue evidence="1">Leaf</tissue>
    </source>
</reference>
<organism evidence="1 2">
    <name type="scientific">Oryza meyeriana var. granulata</name>
    <dbReference type="NCBI Taxonomy" id="110450"/>
    <lineage>
        <taxon>Eukaryota</taxon>
        <taxon>Viridiplantae</taxon>
        <taxon>Streptophyta</taxon>
        <taxon>Embryophyta</taxon>
        <taxon>Tracheophyta</taxon>
        <taxon>Spermatophyta</taxon>
        <taxon>Magnoliopsida</taxon>
        <taxon>Liliopsida</taxon>
        <taxon>Poales</taxon>
        <taxon>Poaceae</taxon>
        <taxon>BOP clade</taxon>
        <taxon>Oryzoideae</taxon>
        <taxon>Oryzeae</taxon>
        <taxon>Oryzinae</taxon>
        <taxon>Oryza</taxon>
        <taxon>Oryza meyeriana</taxon>
    </lineage>
</organism>
<dbReference type="EMBL" id="SPHZ02000003">
    <property type="protein sequence ID" value="KAF0923671.1"/>
    <property type="molecule type" value="Genomic_DNA"/>
</dbReference>
<evidence type="ECO:0000313" key="2">
    <source>
        <dbReference type="Proteomes" id="UP000479710"/>
    </source>
</evidence>
<evidence type="ECO:0000313" key="1">
    <source>
        <dbReference type="EMBL" id="KAF0923671.1"/>
    </source>
</evidence>
<accession>A0A6G1EG62</accession>
<name>A0A6G1EG62_9ORYZ</name>
<dbReference type="AlphaFoldDB" id="A0A6G1EG62"/>
<sequence length="130" mass="14497">MQWDPHSCLSPLVLSENCSGMVGCHEGAHGLDLHLQRGHVVGRLLEWRRRRGFRHPGTRRPSTRSRSFNFLSFNIGGSPAEAAATALAAAAAARAYRPRWWRRIFPLALTSTRRLDDAAPASRMACIHLD</sequence>
<comment type="caution">
    <text evidence="1">The sequence shown here is derived from an EMBL/GenBank/DDBJ whole genome shotgun (WGS) entry which is preliminary data.</text>
</comment>
<keyword evidence="2" id="KW-1185">Reference proteome</keyword>
<dbReference type="Proteomes" id="UP000479710">
    <property type="component" value="Unassembled WGS sequence"/>
</dbReference>
<protein>
    <submittedName>
        <fullName evidence="1">Uncharacterized protein</fullName>
    </submittedName>
</protein>
<gene>
    <name evidence="1" type="ORF">E2562_006649</name>
</gene>